<proteinExistence type="predicted"/>
<gene>
    <name evidence="1" type="ORF">BSU04_38945</name>
</gene>
<sequence>MNLFSSPKAITDHGAKTLLEISASDGLPVMLARANHFAESVNDKRTRMVLAALRGREFIQAEASTRLQPESVGTEQRFPSDVAKEFNEGKTRGAWSTVTGGAAAMGLPRVLVNRAVLIDALPREVKALFFLRGSLTFGVGTRLLKIKNELGPIPMADRARRMDGCSDTRSSRNVIDELCGKHVLPYDDINVRVTRDRGNKCLKIECNDAALLLKYRKEIGEAVRSVLMKRLRPKEFDEIDAMVRSNMPDFDALIRR</sequence>
<reference evidence="2" key="1">
    <citation type="submission" date="2017-01" db="EMBL/GenBank/DDBJ databases">
        <title>Genome Analysis of Deinococcus marmoris KOPRI26562.</title>
        <authorList>
            <person name="Kim J.H."/>
            <person name="Oh H.-M."/>
        </authorList>
    </citation>
    <scope>NUCLEOTIDE SEQUENCE [LARGE SCALE GENOMIC DNA]</scope>
    <source>
        <strain evidence="2">PAMC 26633</strain>
    </source>
</reference>
<name>A0A226WQH5_CABSO</name>
<dbReference type="EMBL" id="MTHB01000259">
    <property type="protein sequence ID" value="OXC73037.1"/>
    <property type="molecule type" value="Genomic_DNA"/>
</dbReference>
<organism evidence="1 2">
    <name type="scientific">Caballeronia sordidicola</name>
    <name type="common">Burkholderia sordidicola</name>
    <dbReference type="NCBI Taxonomy" id="196367"/>
    <lineage>
        <taxon>Bacteria</taxon>
        <taxon>Pseudomonadati</taxon>
        <taxon>Pseudomonadota</taxon>
        <taxon>Betaproteobacteria</taxon>
        <taxon>Burkholderiales</taxon>
        <taxon>Burkholderiaceae</taxon>
        <taxon>Caballeronia</taxon>
    </lineage>
</organism>
<comment type="caution">
    <text evidence="1">The sequence shown here is derived from an EMBL/GenBank/DDBJ whole genome shotgun (WGS) entry which is preliminary data.</text>
</comment>
<evidence type="ECO:0000313" key="2">
    <source>
        <dbReference type="Proteomes" id="UP000214720"/>
    </source>
</evidence>
<evidence type="ECO:0000313" key="1">
    <source>
        <dbReference type="EMBL" id="OXC73037.1"/>
    </source>
</evidence>
<accession>A0A226WQH5</accession>
<dbReference type="AlphaFoldDB" id="A0A226WQH5"/>
<protein>
    <submittedName>
        <fullName evidence="1">Uncharacterized protein</fullName>
    </submittedName>
</protein>
<dbReference type="Proteomes" id="UP000214720">
    <property type="component" value="Unassembled WGS sequence"/>
</dbReference>